<dbReference type="PROSITE" id="PS51898">
    <property type="entry name" value="TYR_RECOMBINASE"/>
    <property type="match status" value="1"/>
</dbReference>
<keyword evidence="6" id="KW-1185">Reference proteome</keyword>
<dbReference type="GO" id="GO:0003677">
    <property type="term" value="F:DNA binding"/>
    <property type="evidence" value="ECO:0007669"/>
    <property type="project" value="UniProtKB-KW"/>
</dbReference>
<evidence type="ECO:0000256" key="1">
    <source>
        <dbReference type="ARBA" id="ARBA00008857"/>
    </source>
</evidence>
<dbReference type="InterPro" id="IPR002104">
    <property type="entry name" value="Integrase_catalytic"/>
</dbReference>
<comment type="caution">
    <text evidence="5">The sequence shown here is derived from an EMBL/GenBank/DDBJ whole genome shotgun (WGS) entry which is preliminary data.</text>
</comment>
<proteinExistence type="inferred from homology"/>
<dbReference type="Pfam" id="PF02920">
    <property type="entry name" value="Integrase_DNA"/>
    <property type="match status" value="1"/>
</dbReference>
<feature type="domain" description="Tyr recombinase" evidence="4">
    <location>
        <begin position="186"/>
        <end position="408"/>
    </location>
</feature>
<dbReference type="AlphaFoldDB" id="A0A923LC01"/>
<dbReference type="InterPro" id="IPR016177">
    <property type="entry name" value="DNA-bd_dom_sf"/>
</dbReference>
<dbReference type="Gene3D" id="1.10.150.130">
    <property type="match status" value="1"/>
</dbReference>
<dbReference type="InterPro" id="IPR013762">
    <property type="entry name" value="Integrase-like_cat_sf"/>
</dbReference>
<evidence type="ECO:0000313" key="5">
    <source>
        <dbReference type="EMBL" id="MBC5659503.1"/>
    </source>
</evidence>
<dbReference type="Gene3D" id="1.10.443.10">
    <property type="entry name" value="Intergrase catalytic core"/>
    <property type="match status" value="1"/>
</dbReference>
<dbReference type="PANTHER" id="PTHR30349:SF41">
    <property type="entry name" value="INTEGRASE_RECOMBINASE PROTEIN MJ0367-RELATED"/>
    <property type="match status" value="1"/>
</dbReference>
<evidence type="ECO:0000259" key="4">
    <source>
        <dbReference type="PROSITE" id="PS51898"/>
    </source>
</evidence>
<dbReference type="Proteomes" id="UP000649345">
    <property type="component" value="Unassembled WGS sequence"/>
</dbReference>
<accession>A0A923LC01</accession>
<comment type="similarity">
    <text evidence="1">Belongs to the 'phage' integrase family.</text>
</comment>
<dbReference type="SUPFAM" id="SSF56349">
    <property type="entry name" value="DNA breaking-rejoining enzymes"/>
    <property type="match status" value="1"/>
</dbReference>
<dbReference type="RefSeq" id="WP_186871853.1">
    <property type="nucleotide sequence ID" value="NZ_JACOOR010000003.1"/>
</dbReference>
<dbReference type="InterPro" id="IPR050090">
    <property type="entry name" value="Tyrosine_recombinase_XerCD"/>
</dbReference>
<dbReference type="EMBL" id="JACOOR010000003">
    <property type="protein sequence ID" value="MBC5659503.1"/>
    <property type="molecule type" value="Genomic_DNA"/>
</dbReference>
<dbReference type="InterPro" id="IPR004191">
    <property type="entry name" value="Integrase_Tn916-type_DNA-bd_N"/>
</dbReference>
<dbReference type="CDD" id="cd01189">
    <property type="entry name" value="INT_ICEBs1_C_like"/>
    <property type="match status" value="1"/>
</dbReference>
<evidence type="ECO:0000256" key="3">
    <source>
        <dbReference type="ARBA" id="ARBA00023172"/>
    </source>
</evidence>
<organism evidence="5 6">
    <name type="scientific">Anaerosacchariphilus hominis</name>
    <dbReference type="NCBI Taxonomy" id="2763017"/>
    <lineage>
        <taxon>Bacteria</taxon>
        <taxon>Bacillati</taxon>
        <taxon>Bacillota</taxon>
        <taxon>Clostridia</taxon>
        <taxon>Lachnospirales</taxon>
        <taxon>Lachnospiraceae</taxon>
        <taxon>Anaerosacchariphilus</taxon>
    </lineage>
</organism>
<gene>
    <name evidence="5" type="ORF">H8S44_06935</name>
</gene>
<sequence>MAEKRKDSKGRVLKEGEFQRKNGKYEYKYTQNGERKTVYSWRLLATDKNPEGKKYDLSLREKEKEISRDLDDGINTTLAHQINLNEMFEMYLRSKKKLSSKTKAKYRQLWKLHVAESPLGLMAPGKMKKANIQHFYAGLSDEGLSDTTIRMYHNNLIQPTLVYAVDNDLLRKNPAKGCLDGYTDCKKRNALTREEQRIFLDFVKNSKYYNVYLPMLQIMIGTACRIGEISGLTWEDVDMKKREIHINHQLVYEKVDGKATLYIDTPKSESGNRTIGMTSQVRNAFLEQKALCIRLGRRSVVEVDGYKDFIFLNNWNRPYTTTGFNAVLGRIVTHYNKEEQKKAEKEKRKPLLLPHISNHILRHTGCTRMAEAGMDIKVLQTIMGHSDPAITLKVYDHVDNERMKNEVLKVEYVV</sequence>
<protein>
    <submittedName>
        <fullName evidence="5">Site-specific integrase</fullName>
    </submittedName>
</protein>
<evidence type="ECO:0000256" key="2">
    <source>
        <dbReference type="ARBA" id="ARBA00023125"/>
    </source>
</evidence>
<reference evidence="5" key="1">
    <citation type="submission" date="2020-08" db="EMBL/GenBank/DDBJ databases">
        <title>Genome public.</title>
        <authorList>
            <person name="Liu C."/>
            <person name="Sun Q."/>
        </authorList>
    </citation>
    <scope>NUCLEOTIDE SEQUENCE</scope>
    <source>
        <strain evidence="5">NSJ-68</strain>
    </source>
</reference>
<dbReference type="GO" id="GO:0006310">
    <property type="term" value="P:DNA recombination"/>
    <property type="evidence" value="ECO:0007669"/>
    <property type="project" value="UniProtKB-KW"/>
</dbReference>
<dbReference type="InterPro" id="IPR010998">
    <property type="entry name" value="Integrase_recombinase_N"/>
</dbReference>
<dbReference type="SUPFAM" id="SSF54171">
    <property type="entry name" value="DNA-binding domain"/>
    <property type="match status" value="1"/>
</dbReference>
<dbReference type="Pfam" id="PF00589">
    <property type="entry name" value="Phage_integrase"/>
    <property type="match status" value="1"/>
</dbReference>
<name>A0A923LC01_9FIRM</name>
<keyword evidence="2" id="KW-0238">DNA-binding</keyword>
<dbReference type="PANTHER" id="PTHR30349">
    <property type="entry name" value="PHAGE INTEGRASE-RELATED"/>
    <property type="match status" value="1"/>
</dbReference>
<dbReference type="GO" id="GO:0008907">
    <property type="term" value="F:integrase activity"/>
    <property type="evidence" value="ECO:0007669"/>
    <property type="project" value="InterPro"/>
</dbReference>
<dbReference type="Gene3D" id="3.30.160.60">
    <property type="entry name" value="Classic Zinc Finger"/>
    <property type="match status" value="1"/>
</dbReference>
<evidence type="ECO:0000313" key="6">
    <source>
        <dbReference type="Proteomes" id="UP000649345"/>
    </source>
</evidence>
<dbReference type="InterPro" id="IPR011010">
    <property type="entry name" value="DNA_brk_join_enz"/>
</dbReference>
<keyword evidence="3" id="KW-0233">DNA recombination</keyword>